<name>A0A1H9H489_9ACTN</name>
<accession>A0A1H9H489</accession>
<dbReference type="AlphaFoldDB" id="A0A1H9H489"/>
<dbReference type="RefSeq" id="WP_093660894.1">
    <property type="nucleotide sequence ID" value="NZ_FOET01000010.1"/>
</dbReference>
<evidence type="ECO:0008006" key="3">
    <source>
        <dbReference type="Google" id="ProtNLM"/>
    </source>
</evidence>
<keyword evidence="2" id="KW-1185">Reference proteome</keyword>
<dbReference type="Proteomes" id="UP000199055">
    <property type="component" value="Unassembled WGS sequence"/>
</dbReference>
<proteinExistence type="predicted"/>
<dbReference type="STRING" id="403935.SAMN05216481_11093"/>
<evidence type="ECO:0000313" key="1">
    <source>
        <dbReference type="EMBL" id="SEQ57058.1"/>
    </source>
</evidence>
<gene>
    <name evidence="1" type="ORF">SAMN05216481_11093</name>
</gene>
<evidence type="ECO:0000313" key="2">
    <source>
        <dbReference type="Proteomes" id="UP000199055"/>
    </source>
</evidence>
<dbReference type="EMBL" id="FOET01000010">
    <property type="protein sequence ID" value="SEQ57058.1"/>
    <property type="molecule type" value="Genomic_DNA"/>
</dbReference>
<protein>
    <recommendedName>
        <fullName evidence="3">ATPase subunit of terminase (GpP-like)</fullName>
    </recommendedName>
</protein>
<sequence>MVRAKTEMKERARALRRAGRTYDEIVAELGVSKSSVSLWVRDLPRPATPPERLHRMREARWAPHRREQAIMRQQTKLAAANEVHPMTDRELFMVGVGLYWSEGAKSKPHRPKEDAVFVNSDPGMIQVYLAWLSLLGIEADRRRFRLMIHESADVGAAERFWADLVGVDVSSLDKTTLKKHNPKTSRKNVGEEYRGCLVVRVRRGADLYRRIEGWWYGIVVEAGRRSERMSDLA</sequence>
<reference evidence="1 2" key="1">
    <citation type="submission" date="2016-10" db="EMBL/GenBank/DDBJ databases">
        <authorList>
            <person name="de Groot N.N."/>
        </authorList>
    </citation>
    <scope>NUCLEOTIDE SEQUENCE [LARGE SCALE GENOMIC DNA]</scope>
    <source>
        <strain evidence="1 2">CGMCC 4.3519</strain>
    </source>
</reference>
<organism evidence="1 2">
    <name type="scientific">Streptomyces radiopugnans</name>
    <dbReference type="NCBI Taxonomy" id="403935"/>
    <lineage>
        <taxon>Bacteria</taxon>
        <taxon>Bacillati</taxon>
        <taxon>Actinomycetota</taxon>
        <taxon>Actinomycetes</taxon>
        <taxon>Kitasatosporales</taxon>
        <taxon>Streptomycetaceae</taxon>
        <taxon>Streptomyces</taxon>
    </lineage>
</organism>